<comment type="caution">
    <text evidence="2">The sequence shown here is derived from an EMBL/GenBank/DDBJ whole genome shotgun (WGS) entry which is preliminary data.</text>
</comment>
<dbReference type="AlphaFoldDB" id="A0A101FSW6"/>
<proteinExistence type="predicted"/>
<reference evidence="4 5" key="2">
    <citation type="journal article" date="2015" name="MBio">
        <title>Genome-Resolved Metagenomic Analysis Reveals Roles for Candidate Phyla and Other Microbial Community Members in Biogeochemical Transformations in Oil Reservoirs.</title>
        <authorList>
            <person name="Hu P."/>
            <person name="Tom L."/>
            <person name="Singh A."/>
            <person name="Thomas B.C."/>
            <person name="Baker B.J."/>
            <person name="Piceno Y.M."/>
            <person name="Andersen G.L."/>
            <person name="Banfield J.F."/>
        </authorList>
    </citation>
    <scope>NUCLEOTIDE SEQUENCE [LARGE SCALE GENOMIC DNA]</scope>
    <source>
        <strain evidence="2">57_489</strain>
    </source>
</reference>
<evidence type="ECO:0000313" key="4">
    <source>
        <dbReference type="Proteomes" id="UP000053961"/>
    </source>
</evidence>
<gene>
    <name evidence="2" type="ORF">XD72_1763</name>
    <name evidence="3" type="ORF">XE07_1427</name>
</gene>
<sequence length="124" mass="13895">MNAETYTSGISKESAELDLQVRVKLLEENSSDAFKRIGDLESIVRKTRQSDCERSPVFLDRIFSAKFVLAGTSGMTPKQLCHELGISPSYCSEIIAELISDGYVEEPNPRDRRSKVIKPPEVED</sequence>
<evidence type="ECO:0000313" key="3">
    <source>
        <dbReference type="EMBL" id="KUK95991.1"/>
    </source>
</evidence>
<name>A0A101FSW6_9EURY</name>
<dbReference type="InterPro" id="IPR036390">
    <property type="entry name" value="WH_DNA-bd_sf"/>
</dbReference>
<dbReference type="Proteomes" id="UP000057043">
    <property type="component" value="Unassembled WGS sequence"/>
</dbReference>
<dbReference type="EMBL" id="LGFT01000044">
    <property type="protein sequence ID" value="KUK43863.1"/>
    <property type="molecule type" value="Genomic_DNA"/>
</dbReference>
<dbReference type="EMBL" id="LGHB01000022">
    <property type="protein sequence ID" value="KUK95991.1"/>
    <property type="molecule type" value="Genomic_DNA"/>
</dbReference>
<feature type="domain" description="HTH marR-type" evidence="1">
    <location>
        <begin position="68"/>
        <end position="114"/>
    </location>
</feature>
<dbReference type="GO" id="GO:0003700">
    <property type="term" value="F:DNA-binding transcription factor activity"/>
    <property type="evidence" value="ECO:0007669"/>
    <property type="project" value="InterPro"/>
</dbReference>
<evidence type="ECO:0000313" key="5">
    <source>
        <dbReference type="Proteomes" id="UP000057043"/>
    </source>
</evidence>
<dbReference type="InterPro" id="IPR000835">
    <property type="entry name" value="HTH_MarR-typ"/>
</dbReference>
<dbReference type="SUPFAM" id="SSF46785">
    <property type="entry name" value="Winged helix' DNA-binding domain"/>
    <property type="match status" value="1"/>
</dbReference>
<organism evidence="2 5">
    <name type="scientific">Methanothrix harundinacea</name>
    <dbReference type="NCBI Taxonomy" id="301375"/>
    <lineage>
        <taxon>Archaea</taxon>
        <taxon>Methanobacteriati</taxon>
        <taxon>Methanobacteriota</taxon>
        <taxon>Stenosarchaea group</taxon>
        <taxon>Methanomicrobia</taxon>
        <taxon>Methanotrichales</taxon>
        <taxon>Methanotrichaceae</taxon>
        <taxon>Methanothrix</taxon>
    </lineage>
</organism>
<evidence type="ECO:0000259" key="1">
    <source>
        <dbReference type="Pfam" id="PF12802"/>
    </source>
</evidence>
<accession>A0A101FSW6</accession>
<reference evidence="3" key="1">
    <citation type="journal article" date="2015" name="MBio">
        <title>Genome-resolved metagenomic analysis reveals roles for candidate phyla and other microbial community members in biogeochemical transformations in oil reservoirs.</title>
        <authorList>
            <person name="Hu P."/>
            <person name="Tom L."/>
            <person name="Singh A."/>
            <person name="Thomas B.C."/>
            <person name="Baker B.J."/>
            <person name="Piceno Y.M."/>
            <person name="Andersen G.L."/>
            <person name="Banfield J.F."/>
        </authorList>
    </citation>
    <scope>NUCLEOTIDE SEQUENCE [LARGE SCALE GENOMIC DNA]</scope>
    <source>
        <strain evidence="3">56_747</strain>
    </source>
</reference>
<dbReference type="Proteomes" id="UP000053961">
    <property type="component" value="Unassembled WGS sequence"/>
</dbReference>
<dbReference type="InterPro" id="IPR036388">
    <property type="entry name" value="WH-like_DNA-bd_sf"/>
</dbReference>
<dbReference type="Pfam" id="PF12802">
    <property type="entry name" value="MarR_2"/>
    <property type="match status" value="1"/>
</dbReference>
<evidence type="ECO:0000313" key="2">
    <source>
        <dbReference type="EMBL" id="KUK43863.1"/>
    </source>
</evidence>
<protein>
    <recommendedName>
        <fullName evidence="1">HTH marR-type domain-containing protein</fullName>
    </recommendedName>
</protein>
<dbReference type="Gene3D" id="1.10.10.10">
    <property type="entry name" value="Winged helix-like DNA-binding domain superfamily/Winged helix DNA-binding domain"/>
    <property type="match status" value="1"/>
</dbReference>
<dbReference type="PATRIC" id="fig|301375.6.peg.555"/>